<feature type="transmembrane region" description="Helical" evidence="10">
    <location>
        <begin position="452"/>
        <end position="470"/>
    </location>
</feature>
<accession>A0ABX2RE33</accession>
<keyword evidence="7 10" id="KW-1133">Transmembrane helix</keyword>
<name>A0ABX2RE33_9THEO</name>
<dbReference type="Pfam" id="PF01578">
    <property type="entry name" value="Cytochrom_C_asm"/>
    <property type="match status" value="1"/>
</dbReference>
<evidence type="ECO:0000256" key="7">
    <source>
        <dbReference type="ARBA" id="ARBA00022989"/>
    </source>
</evidence>
<feature type="transmembrane region" description="Helical" evidence="10">
    <location>
        <begin position="391"/>
        <end position="415"/>
    </location>
</feature>
<keyword evidence="14" id="KW-1185">Reference proteome</keyword>
<protein>
    <submittedName>
        <fullName evidence="13">Cytochrome c-type biogenesis protein CcmF</fullName>
    </submittedName>
</protein>
<feature type="domain" description="Cytochrome c-type biogenesis protein CcmF C-terminal" evidence="12">
    <location>
        <begin position="316"/>
        <end position="642"/>
    </location>
</feature>
<dbReference type="PANTHER" id="PTHR43653">
    <property type="entry name" value="CYTOCHROME C ASSEMBLY PROTEIN-RELATED"/>
    <property type="match status" value="1"/>
</dbReference>
<feature type="domain" description="Cytochrome c assembly protein" evidence="11">
    <location>
        <begin position="93"/>
        <end position="297"/>
    </location>
</feature>
<evidence type="ECO:0000256" key="3">
    <source>
        <dbReference type="ARBA" id="ARBA00022475"/>
    </source>
</evidence>
<dbReference type="InterPro" id="IPR002541">
    <property type="entry name" value="Cyt_c_assembly"/>
</dbReference>
<dbReference type="InterPro" id="IPR003568">
    <property type="entry name" value="Cyt_c_biogenesis_CcmF"/>
</dbReference>
<dbReference type="Pfam" id="PF16327">
    <property type="entry name" value="CcmF_C"/>
    <property type="match status" value="1"/>
</dbReference>
<evidence type="ECO:0000256" key="4">
    <source>
        <dbReference type="ARBA" id="ARBA00022519"/>
    </source>
</evidence>
<feature type="transmembrane region" description="Helical" evidence="10">
    <location>
        <begin position="427"/>
        <end position="446"/>
    </location>
</feature>
<feature type="transmembrane region" description="Helical" evidence="10">
    <location>
        <begin position="100"/>
        <end position="120"/>
    </location>
</feature>
<comment type="subcellular location">
    <subcellularLocation>
        <location evidence="1">Cell inner membrane</location>
        <topology evidence="1">Multi-pass membrane protein</topology>
    </subcellularLocation>
</comment>
<feature type="transmembrane region" description="Helical" evidence="10">
    <location>
        <begin position="132"/>
        <end position="152"/>
    </location>
</feature>
<dbReference type="Proteomes" id="UP000604066">
    <property type="component" value="Unassembled WGS sequence"/>
</dbReference>
<dbReference type="PANTHER" id="PTHR43653:SF1">
    <property type="entry name" value="CYTOCHROME C-TYPE BIOGENESIS PROTEIN CCMF"/>
    <property type="match status" value="1"/>
</dbReference>
<keyword evidence="5 10" id="KW-0812">Transmembrane</keyword>
<feature type="transmembrane region" description="Helical" evidence="10">
    <location>
        <begin position="212"/>
        <end position="231"/>
    </location>
</feature>
<evidence type="ECO:0000256" key="9">
    <source>
        <dbReference type="ARBA" id="ARBA00037230"/>
    </source>
</evidence>
<feature type="transmembrane region" description="Helical" evidence="10">
    <location>
        <begin position="499"/>
        <end position="521"/>
    </location>
</feature>
<feature type="transmembrane region" description="Helical" evidence="10">
    <location>
        <begin position="314"/>
        <end position="331"/>
    </location>
</feature>
<dbReference type="PRINTS" id="PR01411">
    <property type="entry name" value="CCMFBIOGNSIS"/>
</dbReference>
<feature type="transmembrane region" description="Helical" evidence="10">
    <location>
        <begin position="623"/>
        <end position="643"/>
    </location>
</feature>
<evidence type="ECO:0000313" key="13">
    <source>
        <dbReference type="EMBL" id="NYE58152.1"/>
    </source>
</evidence>
<evidence type="ECO:0000256" key="2">
    <source>
        <dbReference type="ARBA" id="ARBA00009186"/>
    </source>
</evidence>
<organism evidence="13 14">
    <name type="scientific">Carboxydothermus ferrireducens DSM 11255</name>
    <dbReference type="NCBI Taxonomy" id="1119529"/>
    <lineage>
        <taxon>Bacteria</taxon>
        <taxon>Bacillati</taxon>
        <taxon>Bacillota</taxon>
        <taxon>Clostridia</taxon>
        <taxon>Thermoanaerobacterales</taxon>
        <taxon>Thermoanaerobacteraceae</taxon>
        <taxon>Carboxydothermus</taxon>
    </lineage>
</organism>
<feature type="transmembrane region" description="Helical" evidence="10">
    <location>
        <begin position="275"/>
        <end position="294"/>
    </location>
</feature>
<evidence type="ECO:0000259" key="12">
    <source>
        <dbReference type="Pfam" id="PF16327"/>
    </source>
</evidence>
<feature type="transmembrane region" description="Helical" evidence="10">
    <location>
        <begin position="12"/>
        <end position="33"/>
    </location>
</feature>
<evidence type="ECO:0000256" key="1">
    <source>
        <dbReference type="ARBA" id="ARBA00004429"/>
    </source>
</evidence>
<dbReference type="RefSeq" id="WP_028053041.1">
    <property type="nucleotide sequence ID" value="NZ_JACCBS010000003.1"/>
</dbReference>
<feature type="transmembrane region" description="Helical" evidence="10">
    <location>
        <begin position="172"/>
        <end position="200"/>
    </location>
</feature>
<comment type="similarity">
    <text evidence="2">Belongs to the CcmF/CycK/Ccl1/NrfE/CcsA family.</text>
</comment>
<dbReference type="EMBL" id="JACCBS010000003">
    <property type="protein sequence ID" value="NYE58152.1"/>
    <property type="molecule type" value="Genomic_DNA"/>
</dbReference>
<dbReference type="PRINTS" id="PR01410">
    <property type="entry name" value="CCBIOGENESIS"/>
</dbReference>
<sequence length="665" mass="74021">MDNLFLANVGSFALVLGFLLSAYAVVAGIIAIRSNNSILAESVKGASIAIAINTTIAIVILEIFLLSGQFAIQYVAHYTSSDLPLFYRFSALWAGNEGSLLLWAWVLSLYSLAIALNNVVPRIKPIALTILNINNLFFLFVLSFISKPFVILNPPPVEGNGLNPLLQNPGMVIHPIAVYLGYVGFAVPYAFAMAAVIAKYPGDEWIKVTRRWTVLAWLFLSLGNLTGMEWAYVELGWGGYWAWDPVENASFMPWLTGSAFLHSVMVQERKDMLKVWNIFLISITYVLTLFGTFLTRSGVLSSVHAFADQSLGRYFLVFTVLALVGSLYLLIDRLNFLREGKEFESIISKESSFLLNNLLLVGAAFATFWGTTFPLFSELLTGEKVTVGAPFFNTVNVPIFLAFILLMGICPLIAWRKASVSRIFRNFTVPLFLALVVIIYLLIVGVRKPWAVASYFINFFVLFATLYEIFKGVKTRVKLTGENFVKALINLFAKNRRRYGGYIIHIGLVLIAIGITGSSLYDIEKNVTLTTNEKVTIKNYTIEFKGLREVRMNNVDAVVADIDVYQDGKYLTRLVPSKNFYPNEPNPTSEVAIKGSLKEDLYVVLAGWENQDTAIFKIKVNPLIAWIWIGGYFLIFGTVFALWPGKGAEMGPRVIGGPSLAKEAE</sequence>
<evidence type="ECO:0000259" key="11">
    <source>
        <dbReference type="Pfam" id="PF01578"/>
    </source>
</evidence>
<feature type="transmembrane region" description="Helical" evidence="10">
    <location>
        <begin position="251"/>
        <end position="268"/>
    </location>
</feature>
<evidence type="ECO:0000256" key="6">
    <source>
        <dbReference type="ARBA" id="ARBA00022748"/>
    </source>
</evidence>
<dbReference type="InterPro" id="IPR032523">
    <property type="entry name" value="CcmF_C"/>
</dbReference>
<gene>
    <name evidence="13" type="ORF">HDG70_001903</name>
</gene>
<keyword evidence="3" id="KW-1003">Cell membrane</keyword>
<feature type="transmembrane region" description="Helical" evidence="10">
    <location>
        <begin position="45"/>
        <end position="72"/>
    </location>
</feature>
<evidence type="ECO:0000256" key="5">
    <source>
        <dbReference type="ARBA" id="ARBA00022692"/>
    </source>
</evidence>
<comment type="caution">
    <text evidence="13">The sequence shown here is derived from an EMBL/GenBank/DDBJ whole genome shotgun (WGS) entry which is preliminary data.</text>
</comment>
<evidence type="ECO:0000313" key="14">
    <source>
        <dbReference type="Proteomes" id="UP000604066"/>
    </source>
</evidence>
<proteinExistence type="inferred from homology"/>
<feature type="transmembrane region" description="Helical" evidence="10">
    <location>
        <begin position="352"/>
        <end position="371"/>
    </location>
</feature>
<comment type="function">
    <text evidence="9">Required for the biogenesis of c-type cytochromes. Possible subunit of a heme lyase.</text>
</comment>
<reference evidence="13 14" key="1">
    <citation type="submission" date="2020-07" db="EMBL/GenBank/DDBJ databases">
        <title>Genomic Encyclopedia of Type Strains, Phase III (KMG-III): the genomes of soil and plant-associated and newly described type strains.</title>
        <authorList>
            <person name="Whitman W."/>
        </authorList>
    </citation>
    <scope>NUCLEOTIDE SEQUENCE [LARGE SCALE GENOMIC DNA]</scope>
    <source>
        <strain evidence="13 14">DSM 11255</strain>
    </source>
</reference>
<keyword evidence="6" id="KW-0201">Cytochrome c-type biogenesis</keyword>
<dbReference type="InterPro" id="IPR003567">
    <property type="entry name" value="Cyt_c_biogenesis"/>
</dbReference>
<keyword evidence="8 10" id="KW-0472">Membrane</keyword>
<evidence type="ECO:0000256" key="10">
    <source>
        <dbReference type="SAM" id="Phobius"/>
    </source>
</evidence>
<keyword evidence="4" id="KW-0997">Cell inner membrane</keyword>
<evidence type="ECO:0000256" key="8">
    <source>
        <dbReference type="ARBA" id="ARBA00023136"/>
    </source>
</evidence>